<evidence type="ECO:0000259" key="2">
    <source>
        <dbReference type="Pfam" id="PF19823"/>
    </source>
</evidence>
<dbReference type="AlphaFoldDB" id="A0A1X7KG32"/>
<proteinExistence type="predicted"/>
<organism evidence="3 4">
    <name type="scientific">Dethiosulfovibrio salsuginis</name>
    <dbReference type="NCBI Taxonomy" id="561720"/>
    <lineage>
        <taxon>Bacteria</taxon>
        <taxon>Thermotogati</taxon>
        <taxon>Synergistota</taxon>
        <taxon>Synergistia</taxon>
        <taxon>Synergistales</taxon>
        <taxon>Dethiosulfovibrionaceae</taxon>
        <taxon>Dethiosulfovibrio</taxon>
    </lineage>
</organism>
<gene>
    <name evidence="3" type="ORF">SAMN06275492_12731</name>
</gene>
<dbReference type="PROSITE" id="PS51257">
    <property type="entry name" value="PROKAR_LIPOPROTEIN"/>
    <property type="match status" value="1"/>
</dbReference>
<dbReference type="InterPro" id="IPR046272">
    <property type="entry name" value="DUF6305"/>
</dbReference>
<dbReference type="STRING" id="561720.SAMN06275492_12731"/>
<dbReference type="Proteomes" id="UP000193355">
    <property type="component" value="Unassembled WGS sequence"/>
</dbReference>
<dbReference type="Pfam" id="PF19823">
    <property type="entry name" value="DUF6305"/>
    <property type="match status" value="1"/>
</dbReference>
<feature type="domain" description="DUF6305" evidence="2">
    <location>
        <begin position="25"/>
        <end position="177"/>
    </location>
</feature>
<reference evidence="4" key="1">
    <citation type="submission" date="2017-04" db="EMBL/GenBank/DDBJ databases">
        <authorList>
            <person name="Varghese N."/>
            <person name="Submissions S."/>
        </authorList>
    </citation>
    <scope>NUCLEOTIDE SEQUENCE [LARGE SCALE GENOMIC DNA]</scope>
    <source>
        <strain evidence="4">USBA 82</strain>
    </source>
</reference>
<keyword evidence="1" id="KW-0732">Signal</keyword>
<dbReference type="EMBL" id="FXBB01000027">
    <property type="protein sequence ID" value="SMG40255.1"/>
    <property type="molecule type" value="Genomic_DNA"/>
</dbReference>
<protein>
    <recommendedName>
        <fullName evidence="2">DUF6305 domain-containing protein</fullName>
    </recommendedName>
</protein>
<name>A0A1X7KG32_9BACT</name>
<feature type="signal peptide" evidence="1">
    <location>
        <begin position="1"/>
        <end position="24"/>
    </location>
</feature>
<evidence type="ECO:0000313" key="4">
    <source>
        <dbReference type="Proteomes" id="UP000193355"/>
    </source>
</evidence>
<keyword evidence="4" id="KW-1185">Reference proteome</keyword>
<dbReference type="OrthoDB" id="1922448at2"/>
<sequence length="184" mass="19068">MKLRVSALISALALVVAVASVSCAADVALTSIGQSPDAMMVKVVLKSLKITPDYEALMKATDLDGQKVLIAVVGGSSKGLGAAGIDKDQEVARSKALMEKAQADGMKILVMHVGGPGRRGTLSDLFISAAVPFSDALIVVDRDNTDMDGLFSKLVDGKVEILSAENVRGTKEPLGTVLSSWGVN</sequence>
<evidence type="ECO:0000313" key="3">
    <source>
        <dbReference type="EMBL" id="SMG40255.1"/>
    </source>
</evidence>
<feature type="chain" id="PRO_5013027657" description="DUF6305 domain-containing protein" evidence="1">
    <location>
        <begin position="25"/>
        <end position="184"/>
    </location>
</feature>
<accession>A0A1X7KG32</accession>
<evidence type="ECO:0000256" key="1">
    <source>
        <dbReference type="SAM" id="SignalP"/>
    </source>
</evidence>
<dbReference type="RefSeq" id="WP_085545158.1">
    <property type="nucleotide sequence ID" value="NZ_FXBB01000027.1"/>
</dbReference>